<sequence length="144" mass="17463">MSWTSIWVHMVFSTKYRTPFLNDSIRKRVFYHMKENAEKKDIWLDVVNGYHDHAHCLFVLGRDQTLANVARLIKGESSCWINQNKLTREKFSWQDDYWAVGVSETHIARVRQYILNQEAHHRKKTFEEEIDRFNKKYGWQQLKD</sequence>
<dbReference type="PANTHER" id="PTHR33360:SF2">
    <property type="entry name" value="TRANSPOSASE FOR INSERTION SEQUENCE ELEMENT IS200"/>
    <property type="match status" value="1"/>
</dbReference>
<accession>A0A5R9KW43</accession>
<dbReference type="InterPro" id="IPR036515">
    <property type="entry name" value="Transposase_17_sf"/>
</dbReference>
<dbReference type="OrthoDB" id="9797997at2"/>
<organism evidence="2 3">
    <name type="scientific">Dyadobacter luticola</name>
    <dbReference type="NCBI Taxonomy" id="1979387"/>
    <lineage>
        <taxon>Bacteria</taxon>
        <taxon>Pseudomonadati</taxon>
        <taxon>Bacteroidota</taxon>
        <taxon>Cytophagia</taxon>
        <taxon>Cytophagales</taxon>
        <taxon>Spirosomataceae</taxon>
        <taxon>Dyadobacter</taxon>
    </lineage>
</organism>
<dbReference type="EMBL" id="VCEJ01000004">
    <property type="protein sequence ID" value="TLV00297.1"/>
    <property type="molecule type" value="Genomic_DNA"/>
</dbReference>
<dbReference type="GO" id="GO:0004803">
    <property type="term" value="F:transposase activity"/>
    <property type="evidence" value="ECO:0007669"/>
    <property type="project" value="InterPro"/>
</dbReference>
<dbReference type="Pfam" id="PF01797">
    <property type="entry name" value="Y1_Tnp"/>
    <property type="match status" value="1"/>
</dbReference>
<dbReference type="SUPFAM" id="SSF143422">
    <property type="entry name" value="Transposase IS200-like"/>
    <property type="match status" value="1"/>
</dbReference>
<dbReference type="GO" id="GO:0003677">
    <property type="term" value="F:DNA binding"/>
    <property type="evidence" value="ECO:0007669"/>
    <property type="project" value="InterPro"/>
</dbReference>
<feature type="domain" description="Transposase IS200-like" evidence="1">
    <location>
        <begin position="3"/>
        <end position="117"/>
    </location>
</feature>
<protein>
    <submittedName>
        <fullName evidence="2">IS200/IS605 family transposase</fullName>
    </submittedName>
</protein>
<comment type="caution">
    <text evidence="2">The sequence shown here is derived from an EMBL/GenBank/DDBJ whole genome shotgun (WGS) entry which is preliminary data.</text>
</comment>
<evidence type="ECO:0000313" key="3">
    <source>
        <dbReference type="Proteomes" id="UP000306402"/>
    </source>
</evidence>
<dbReference type="Proteomes" id="UP000306402">
    <property type="component" value="Unassembled WGS sequence"/>
</dbReference>
<dbReference type="SMART" id="SM01321">
    <property type="entry name" value="Y1_Tnp"/>
    <property type="match status" value="1"/>
</dbReference>
<keyword evidence="3" id="KW-1185">Reference proteome</keyword>
<dbReference type="GO" id="GO:0006313">
    <property type="term" value="P:DNA transposition"/>
    <property type="evidence" value="ECO:0007669"/>
    <property type="project" value="InterPro"/>
</dbReference>
<reference evidence="2 3" key="1">
    <citation type="submission" date="2019-05" db="EMBL/GenBank/DDBJ databases">
        <authorList>
            <person name="Qu J.-H."/>
        </authorList>
    </citation>
    <scope>NUCLEOTIDE SEQUENCE [LARGE SCALE GENOMIC DNA]</scope>
    <source>
        <strain evidence="2 3">T17</strain>
    </source>
</reference>
<gene>
    <name evidence="2" type="primary">tnpA</name>
    <name evidence="2" type="ORF">FEN17_12400</name>
</gene>
<dbReference type="Gene3D" id="3.30.70.1290">
    <property type="entry name" value="Transposase IS200-like"/>
    <property type="match status" value="1"/>
</dbReference>
<name>A0A5R9KW43_9BACT</name>
<evidence type="ECO:0000259" key="1">
    <source>
        <dbReference type="SMART" id="SM01321"/>
    </source>
</evidence>
<dbReference type="NCBIfam" id="NF033573">
    <property type="entry name" value="transpos_IS200"/>
    <property type="match status" value="1"/>
</dbReference>
<evidence type="ECO:0000313" key="2">
    <source>
        <dbReference type="EMBL" id="TLV00297.1"/>
    </source>
</evidence>
<proteinExistence type="predicted"/>
<dbReference type="PANTHER" id="PTHR33360">
    <property type="entry name" value="TRANSPOSASE FOR INSERTION SEQUENCE ELEMENT IS200"/>
    <property type="match status" value="1"/>
</dbReference>
<dbReference type="InterPro" id="IPR002686">
    <property type="entry name" value="Transposase_17"/>
</dbReference>
<dbReference type="RefSeq" id="WP_138365677.1">
    <property type="nucleotide sequence ID" value="NZ_VCEJ01000004.1"/>
</dbReference>
<dbReference type="AlphaFoldDB" id="A0A5R9KW43"/>